<proteinExistence type="predicted"/>
<organism evidence="1 2">
    <name type="scientific">Achromobacter spanius</name>
    <dbReference type="NCBI Taxonomy" id="217203"/>
    <lineage>
        <taxon>Bacteria</taxon>
        <taxon>Pseudomonadati</taxon>
        <taxon>Pseudomonadota</taxon>
        <taxon>Betaproteobacteria</taxon>
        <taxon>Burkholderiales</taxon>
        <taxon>Alcaligenaceae</taxon>
        <taxon>Achromobacter</taxon>
    </lineage>
</organism>
<protein>
    <submittedName>
        <fullName evidence="1">Uncharacterized protein</fullName>
    </submittedName>
</protein>
<dbReference type="RefSeq" id="WP_279996646.1">
    <property type="nucleotide sequence ID" value="NZ_JAOCDZ010000018.1"/>
</dbReference>
<dbReference type="AlphaFoldDB" id="A0AA42LSK4"/>
<accession>A0AA42LSK4</accession>
<evidence type="ECO:0000313" key="2">
    <source>
        <dbReference type="Proteomes" id="UP001161094"/>
    </source>
</evidence>
<dbReference type="EMBL" id="JAOCDZ010000018">
    <property type="protein sequence ID" value="MDH0738694.1"/>
    <property type="molecule type" value="Genomic_DNA"/>
</dbReference>
<sequence length="288" mass="32060">MKYARTSITTMHAMDNKGHGRTNSILGLDSSRDSAWPTSGELDEGDFDLPVYGSGITWPDGGGEASSTLDRLLAQDNLAGPLGDHPEFAEATLRDLPFPICKKEAPSREVIAKLTVDDFEEGPERWALLAIKTAVQLLLNSRAKDRDIMHAGRWLLGFDDGPLSFENCCRVHGARPGVVQLRLQFELWKRWHVFSEPIQLGLFSLPEEVADSIRMRGGRAAVNVAERIWQQPGIMTLDAVRDQDECAALERLDEASIASQQGDNWYLTGRNPSAKGRRDSSWSDLFPW</sequence>
<name>A0AA42LSK4_9BURK</name>
<evidence type="ECO:0000313" key="1">
    <source>
        <dbReference type="EMBL" id="MDH0738694.1"/>
    </source>
</evidence>
<gene>
    <name evidence="1" type="ORF">N5D93_22945</name>
</gene>
<comment type="caution">
    <text evidence="1">The sequence shown here is derived from an EMBL/GenBank/DDBJ whole genome shotgun (WGS) entry which is preliminary data.</text>
</comment>
<dbReference type="Proteomes" id="UP001161094">
    <property type="component" value="Unassembled WGS sequence"/>
</dbReference>
<reference evidence="1" key="1">
    <citation type="submission" date="2022-09" db="EMBL/GenBank/DDBJ databases">
        <title>Intensive care unit water sources are persistently colonized with multi-drug resistant bacteria and are the site of extensive horizontal gene transfer of antibiotic resistance genes.</title>
        <authorList>
            <person name="Diorio-Toth L."/>
        </authorList>
    </citation>
    <scope>NUCLEOTIDE SEQUENCE</scope>
    <source>
        <strain evidence="1">GD03843</strain>
    </source>
</reference>